<evidence type="ECO:0008006" key="7">
    <source>
        <dbReference type="Google" id="ProtNLM"/>
    </source>
</evidence>
<keyword evidence="2" id="KW-0808">Transferase</keyword>
<evidence type="ECO:0000313" key="5">
    <source>
        <dbReference type="EMBL" id="KAJ5215455.1"/>
    </source>
</evidence>
<evidence type="ECO:0000256" key="1">
    <source>
        <dbReference type="ARBA" id="ARBA00005179"/>
    </source>
</evidence>
<keyword evidence="6" id="KW-1185">Reference proteome</keyword>
<dbReference type="EMBL" id="JAPQKR010000005">
    <property type="protein sequence ID" value="KAJ5215455.1"/>
    <property type="molecule type" value="Genomic_DNA"/>
</dbReference>
<dbReference type="GeneID" id="83176225"/>
<name>A0A9W9N8X8_9EURO</name>
<evidence type="ECO:0000256" key="4">
    <source>
        <dbReference type="ARBA" id="ARBA00038314"/>
    </source>
</evidence>
<dbReference type="AlphaFoldDB" id="A0A9W9N8X8"/>
<dbReference type="Proteomes" id="UP001150904">
    <property type="component" value="Unassembled WGS sequence"/>
</dbReference>
<organism evidence="5 6">
    <name type="scientific">Penicillium cinerascens</name>
    <dbReference type="NCBI Taxonomy" id="70096"/>
    <lineage>
        <taxon>Eukaryota</taxon>
        <taxon>Fungi</taxon>
        <taxon>Dikarya</taxon>
        <taxon>Ascomycota</taxon>
        <taxon>Pezizomycotina</taxon>
        <taxon>Eurotiomycetes</taxon>
        <taxon>Eurotiomycetidae</taxon>
        <taxon>Eurotiales</taxon>
        <taxon>Aspergillaceae</taxon>
        <taxon>Penicillium</taxon>
    </lineage>
</organism>
<dbReference type="RefSeq" id="XP_058311268.1">
    <property type="nucleotide sequence ID" value="XM_058448924.1"/>
</dbReference>
<comment type="caution">
    <text evidence="5">The sequence shown here is derived from an EMBL/GenBank/DDBJ whole genome shotgun (WGS) entry which is preliminary data.</text>
</comment>
<dbReference type="GO" id="GO:0016740">
    <property type="term" value="F:transferase activity"/>
    <property type="evidence" value="ECO:0007669"/>
    <property type="project" value="UniProtKB-KW"/>
</dbReference>
<evidence type="ECO:0000313" key="6">
    <source>
        <dbReference type="Proteomes" id="UP001150904"/>
    </source>
</evidence>
<reference evidence="5" key="2">
    <citation type="journal article" date="2023" name="IMA Fungus">
        <title>Comparative genomic study of the Penicillium genus elucidates a diverse pangenome and 15 lateral gene transfer events.</title>
        <authorList>
            <person name="Petersen C."/>
            <person name="Sorensen T."/>
            <person name="Nielsen M.R."/>
            <person name="Sondergaard T.E."/>
            <person name="Sorensen J.L."/>
            <person name="Fitzpatrick D.A."/>
            <person name="Frisvad J.C."/>
            <person name="Nielsen K.L."/>
        </authorList>
    </citation>
    <scope>NUCLEOTIDE SEQUENCE</scope>
    <source>
        <strain evidence="5">IBT 15544</strain>
    </source>
</reference>
<sequence length="281" mass="31724">MSSIESAMSEAPPAVAMGPSYRPALTQVPEPARTLLEKWSGIAPESIAKHVNDLRDRAYKVYPYASIGLFTFLDLDLPLCPDYPEVLQRVKNGQLFLDLGCCFAQEVRLLISDGAPPQNVYGADLSATFIDMGYELFLDKLKLGARFITDDIFSPESILAAEFTNRLHIVHASNFFHLWNWDRQVEAAKLVVKLLAPEPGSMIIGSQVGSKRARALELPVSKDPLFIQSLKTFRLLWEQVGRETGVKFEVTVEEHRFSEQDAYAWPEELEAFRMIFVVRRT</sequence>
<dbReference type="PANTHER" id="PTHR35897">
    <property type="entry name" value="METHYLTRANSFERASE AUSD"/>
    <property type="match status" value="1"/>
</dbReference>
<dbReference type="OrthoDB" id="2094832at2759"/>
<gene>
    <name evidence="5" type="ORF">N7498_001862</name>
</gene>
<keyword evidence="3" id="KW-0949">S-adenosyl-L-methionine</keyword>
<evidence type="ECO:0000256" key="3">
    <source>
        <dbReference type="ARBA" id="ARBA00022691"/>
    </source>
</evidence>
<accession>A0A9W9N8X8</accession>
<comment type="similarity">
    <text evidence="4">Belongs to the class I-like SAM-binding methyltransferase superfamily.</text>
</comment>
<dbReference type="PANTHER" id="PTHR35897:SF1">
    <property type="entry name" value="METHYLTRANSFERASE AUSD"/>
    <property type="match status" value="1"/>
</dbReference>
<protein>
    <recommendedName>
        <fullName evidence="7">Methyltransferase domain-containing protein</fullName>
    </recommendedName>
</protein>
<dbReference type="InterPro" id="IPR029063">
    <property type="entry name" value="SAM-dependent_MTases_sf"/>
</dbReference>
<evidence type="ECO:0000256" key="2">
    <source>
        <dbReference type="ARBA" id="ARBA00022679"/>
    </source>
</evidence>
<comment type="pathway">
    <text evidence="1">Secondary metabolite biosynthesis.</text>
</comment>
<reference evidence="5" key="1">
    <citation type="submission" date="2022-12" db="EMBL/GenBank/DDBJ databases">
        <authorList>
            <person name="Petersen C."/>
        </authorList>
    </citation>
    <scope>NUCLEOTIDE SEQUENCE</scope>
    <source>
        <strain evidence="5">IBT 15544</strain>
    </source>
</reference>
<dbReference type="SUPFAM" id="SSF53335">
    <property type="entry name" value="S-adenosyl-L-methionine-dependent methyltransferases"/>
    <property type="match status" value="1"/>
</dbReference>
<dbReference type="InterPro" id="IPR051654">
    <property type="entry name" value="Meroterpenoid_MTases"/>
</dbReference>
<dbReference type="Gene3D" id="3.40.50.150">
    <property type="entry name" value="Vaccinia Virus protein VP39"/>
    <property type="match status" value="1"/>
</dbReference>
<proteinExistence type="inferred from homology"/>